<comment type="caution">
    <text evidence="1">The sequence shown here is derived from an EMBL/GenBank/DDBJ whole genome shotgun (WGS) entry which is preliminary data.</text>
</comment>
<gene>
    <name evidence="1" type="ORF">Zmor_002200</name>
</gene>
<proteinExistence type="predicted"/>
<keyword evidence="2" id="KW-1185">Reference proteome</keyword>
<protein>
    <submittedName>
        <fullName evidence="1">Uncharacterized protein</fullName>
    </submittedName>
</protein>
<dbReference type="Proteomes" id="UP001168821">
    <property type="component" value="Unassembled WGS sequence"/>
</dbReference>
<reference evidence="1" key="1">
    <citation type="journal article" date="2023" name="G3 (Bethesda)">
        <title>Whole genome assemblies of Zophobas morio and Tenebrio molitor.</title>
        <authorList>
            <person name="Kaur S."/>
            <person name="Stinson S.A."/>
            <person name="diCenzo G.C."/>
        </authorList>
    </citation>
    <scope>NUCLEOTIDE SEQUENCE</scope>
    <source>
        <strain evidence="1">QUZm001</strain>
    </source>
</reference>
<organism evidence="1 2">
    <name type="scientific">Zophobas morio</name>
    <dbReference type="NCBI Taxonomy" id="2755281"/>
    <lineage>
        <taxon>Eukaryota</taxon>
        <taxon>Metazoa</taxon>
        <taxon>Ecdysozoa</taxon>
        <taxon>Arthropoda</taxon>
        <taxon>Hexapoda</taxon>
        <taxon>Insecta</taxon>
        <taxon>Pterygota</taxon>
        <taxon>Neoptera</taxon>
        <taxon>Endopterygota</taxon>
        <taxon>Coleoptera</taxon>
        <taxon>Polyphaga</taxon>
        <taxon>Cucujiformia</taxon>
        <taxon>Tenebrionidae</taxon>
        <taxon>Zophobas</taxon>
    </lineage>
</organism>
<dbReference type="AlphaFoldDB" id="A0AA38J5Y0"/>
<accession>A0AA38J5Y0</accession>
<sequence>MLPIFEFMLTEAIYGQNEASELSKHSRTPGSRFRRESTAAALFIDNVNAGLRHHRRALSIQPLKQDVSLALKRHLELQLLDLKSAFCKLIVQVERA</sequence>
<dbReference type="EMBL" id="JALNTZ010000001">
    <property type="protein sequence ID" value="KAJ3666769.1"/>
    <property type="molecule type" value="Genomic_DNA"/>
</dbReference>
<name>A0AA38J5Y0_9CUCU</name>
<evidence type="ECO:0000313" key="2">
    <source>
        <dbReference type="Proteomes" id="UP001168821"/>
    </source>
</evidence>
<evidence type="ECO:0000313" key="1">
    <source>
        <dbReference type="EMBL" id="KAJ3666769.1"/>
    </source>
</evidence>